<protein>
    <submittedName>
        <fullName evidence="1">UDP-N-acetylmuramoylalanyl-D-glutamyl-2, 6-diaminopimelate--D-alanyl-D-alanine ligase</fullName>
    </submittedName>
</protein>
<keyword evidence="2" id="KW-1185">Reference proteome</keyword>
<keyword evidence="1" id="KW-0436">Ligase</keyword>
<proteinExistence type="predicted"/>
<reference evidence="1" key="1">
    <citation type="submission" date="2021-01" db="EMBL/GenBank/DDBJ databases">
        <authorList>
            <person name="Sun Q."/>
        </authorList>
    </citation>
    <scope>NUCLEOTIDE SEQUENCE</scope>
    <source>
        <strain evidence="1">YIM B02566</strain>
    </source>
</reference>
<sequence>MAERPLWTIEELIAITGGALRGDVSVPLTGVSIDSRSVAKGDIFAAIKGDRVDGHDYTENALKTGAGLAIVSRPSAAMASAGPLLVVDDVLKALEKIGLAARARSKAQIVAVTGSVGKTSTKEMLRLALSASGYTHASVASFNNHWGVPLTLARMPADTAYGVFEIGMNHPGEITPLVKMVRPHIAVITTVVASHLGYFSSVAEIADAKAEIFLGLEPGGHAVLNRDNEYFDRLGAAAHKAGIGNIVSFGKSPGSDVHLERSVLHADCSCITANIQGEPVIYKLGLPGEHMVLNSLAALAAVKLAGADLARASLALAAAQPAKGRGVQTTLKAPGGNILLIDESYNANPVSVRAALALLKRAEPGKYGRRIAVLGDMLELGDQAAELHTELAGPLDETKVDVLYACGPLMAHLWNKTPPHRRGAYAEKSDGLAAALIGGLKAGDVVMVKGSLGSRMGPLVDAIRGQFKEDHDALGLKQSKGMNVIDSKVKERGLREKPASTFSHPAPPDKDGR</sequence>
<evidence type="ECO:0000313" key="2">
    <source>
        <dbReference type="Proteomes" id="UP000616151"/>
    </source>
</evidence>
<dbReference type="Proteomes" id="UP000616151">
    <property type="component" value="Unassembled WGS sequence"/>
</dbReference>
<organism evidence="1 2">
    <name type="scientific">Taklimakanibacter albus</name>
    <dbReference type="NCBI Taxonomy" id="2800327"/>
    <lineage>
        <taxon>Bacteria</taxon>
        <taxon>Pseudomonadati</taxon>
        <taxon>Pseudomonadota</taxon>
        <taxon>Alphaproteobacteria</taxon>
        <taxon>Hyphomicrobiales</taxon>
        <taxon>Aestuariivirgaceae</taxon>
        <taxon>Taklimakanibacter</taxon>
    </lineage>
</organism>
<comment type="caution">
    <text evidence="1">The sequence shown here is derived from an EMBL/GenBank/DDBJ whole genome shotgun (WGS) entry which is preliminary data.</text>
</comment>
<evidence type="ECO:0000313" key="1">
    <source>
        <dbReference type="EMBL" id="MBK1865463.1"/>
    </source>
</evidence>
<gene>
    <name evidence="1" type="ORF">JHL16_03800</name>
</gene>
<dbReference type="EMBL" id="JAENHL010000004">
    <property type="protein sequence ID" value="MBK1865463.1"/>
    <property type="molecule type" value="Genomic_DNA"/>
</dbReference>
<name>A0ACC5QZ41_9HYPH</name>
<accession>A0ACC5QZ41</accession>